<proteinExistence type="predicted"/>
<dbReference type="GeneID" id="96666573"/>
<evidence type="ECO:0000313" key="1">
    <source>
        <dbReference type="EMBL" id="AHK21926.1"/>
    </source>
</evidence>
<protein>
    <submittedName>
        <fullName evidence="1">Uncharacterized protein</fullName>
    </submittedName>
</protein>
<evidence type="ECO:0000313" key="2">
    <source>
        <dbReference type="Proteomes" id="UP000019439"/>
    </source>
</evidence>
<organism evidence="1 2">
    <name type="scientific">Yersinia similis</name>
    <dbReference type="NCBI Taxonomy" id="367190"/>
    <lineage>
        <taxon>Bacteria</taxon>
        <taxon>Pseudomonadati</taxon>
        <taxon>Pseudomonadota</taxon>
        <taxon>Gammaproteobacteria</taxon>
        <taxon>Enterobacterales</taxon>
        <taxon>Yersiniaceae</taxon>
        <taxon>Yersinia</taxon>
    </lineage>
</organism>
<reference evidence="1 2" key="1">
    <citation type="journal article" date="2014" name="Genome Announc.">
        <title>Genome Sequence of Yersinia similis Y228T, a Member of the Yersinia pseudotuberculosis Complex.</title>
        <authorList>
            <person name="Sprague L.D."/>
            <person name="Neubauer H."/>
        </authorList>
    </citation>
    <scope>NUCLEOTIDE SEQUENCE [LARGE SCALE GENOMIC DNA]</scope>
    <source>
        <strain evidence="1 2">228</strain>
    </source>
</reference>
<keyword evidence="2" id="KW-1185">Reference proteome</keyword>
<name>A0ABM5Q444_9GAMM</name>
<sequence length="353" mass="40533">MAHDFYTLEEMAPRFGVDANVFIKAWLEGRLPLYIYFGNESRPCTIKRCVSAKENEHVMHDILYGRDFYQSKASPDNDVLMFVPETPLSAHLKVKAQYEFGGGNMPERGKYYEYMYQGNARGYWLAKPTNVAHLSRGKYLLTDKESFEYKKLFLGDVMVHAHEEYDYLIFSENTYVEKSSLMIREDDIKTNLPELKKASVHVIDNEITTEESGIVNSLKEYPTPKIKFALCLMIHILAPKRSDNTPIITKITSDFNLLWDEGFSESTVNSWAKKPDLQSKKRLRPSFAQETGIYILLSTYCALEDIKKNASIVATRLTELVTSTSLNLGVKFSAEDVTPWLKRPPKRRSSKSN</sequence>
<dbReference type="Proteomes" id="UP000019439">
    <property type="component" value="Chromosome"/>
</dbReference>
<accession>A0ABM5Q444</accession>
<dbReference type="RefSeq" id="WP_025381487.1">
    <property type="nucleotide sequence ID" value="NZ_CGBP01000032.1"/>
</dbReference>
<dbReference type="EMBL" id="CP007230">
    <property type="protein sequence ID" value="AHK21926.1"/>
    <property type="molecule type" value="Genomic_DNA"/>
</dbReference>
<gene>
    <name evidence="1" type="ORF">BF17_04500</name>
</gene>